<organism evidence="1 2">
    <name type="scientific">Ancylostoma ceylanicum</name>
    <dbReference type="NCBI Taxonomy" id="53326"/>
    <lineage>
        <taxon>Eukaryota</taxon>
        <taxon>Metazoa</taxon>
        <taxon>Ecdysozoa</taxon>
        <taxon>Nematoda</taxon>
        <taxon>Chromadorea</taxon>
        <taxon>Rhabditida</taxon>
        <taxon>Rhabditina</taxon>
        <taxon>Rhabditomorpha</taxon>
        <taxon>Strongyloidea</taxon>
        <taxon>Ancylostomatidae</taxon>
        <taxon>Ancylostomatinae</taxon>
        <taxon>Ancylostoma</taxon>
    </lineage>
</organism>
<dbReference type="Proteomes" id="UP000024635">
    <property type="component" value="Unassembled WGS sequence"/>
</dbReference>
<dbReference type="EMBL" id="JARK01001360">
    <property type="protein sequence ID" value="EYC19564.1"/>
    <property type="molecule type" value="Genomic_DNA"/>
</dbReference>
<reference evidence="2" key="1">
    <citation type="journal article" date="2015" name="Nat. Genet.">
        <title>The genome and transcriptome of the zoonotic hookworm Ancylostoma ceylanicum identify infection-specific gene families.</title>
        <authorList>
            <person name="Schwarz E.M."/>
            <person name="Hu Y."/>
            <person name="Antoshechkin I."/>
            <person name="Miller M.M."/>
            <person name="Sternberg P.W."/>
            <person name="Aroian R.V."/>
        </authorList>
    </citation>
    <scope>NUCLEOTIDE SEQUENCE</scope>
    <source>
        <strain evidence="2">HY135</strain>
    </source>
</reference>
<comment type="caution">
    <text evidence="1">The sequence shown here is derived from an EMBL/GenBank/DDBJ whole genome shotgun (WGS) entry which is preliminary data.</text>
</comment>
<accession>A0A016UVZ3</accession>
<evidence type="ECO:0000313" key="2">
    <source>
        <dbReference type="Proteomes" id="UP000024635"/>
    </source>
</evidence>
<proteinExistence type="predicted"/>
<name>A0A016UVZ3_9BILA</name>
<protein>
    <submittedName>
        <fullName evidence="1">Uncharacterized protein</fullName>
    </submittedName>
</protein>
<sequence>MSRGDHSKALLNVGVNFPFTGFLTLGDISIGGLQCNDSVIVETWKHGAFGWLPGSVPAEEDLFAKCSI</sequence>
<evidence type="ECO:0000313" key="1">
    <source>
        <dbReference type="EMBL" id="EYC19564.1"/>
    </source>
</evidence>
<dbReference type="AlphaFoldDB" id="A0A016UVZ3"/>
<gene>
    <name evidence="1" type="primary">Acey_s0024.g939</name>
    <name evidence="1" type="ORF">Y032_0024g939</name>
</gene>
<keyword evidence="2" id="KW-1185">Reference proteome</keyword>